<keyword evidence="1" id="KW-1185">Reference proteome</keyword>
<dbReference type="RefSeq" id="XP_008284026.1">
    <property type="nucleotide sequence ID" value="XM_008285804.1"/>
</dbReference>
<protein>
    <submittedName>
        <fullName evidence="2">S-acyl fatty acid synthase thioesterase, medium chain-like</fullName>
    </submittedName>
</protein>
<evidence type="ECO:0000313" key="2">
    <source>
        <dbReference type="RefSeq" id="XP_008284026.1"/>
    </source>
</evidence>
<name>A0A9Y4K7I0_9TELE</name>
<reference evidence="2" key="1">
    <citation type="submission" date="2025-08" db="UniProtKB">
        <authorList>
            <consortium name="RefSeq"/>
        </authorList>
    </citation>
    <scope>IDENTIFICATION</scope>
</reference>
<organism evidence="1 2">
    <name type="scientific">Stegastes partitus</name>
    <name type="common">bicolor damselfish</name>
    <dbReference type="NCBI Taxonomy" id="144197"/>
    <lineage>
        <taxon>Eukaryota</taxon>
        <taxon>Metazoa</taxon>
        <taxon>Chordata</taxon>
        <taxon>Craniata</taxon>
        <taxon>Vertebrata</taxon>
        <taxon>Euteleostomi</taxon>
        <taxon>Actinopterygii</taxon>
        <taxon>Neopterygii</taxon>
        <taxon>Teleostei</taxon>
        <taxon>Neoteleostei</taxon>
        <taxon>Acanthomorphata</taxon>
        <taxon>Ovalentaria</taxon>
        <taxon>Pomacentridae</taxon>
        <taxon>Stegastes</taxon>
    </lineage>
</organism>
<dbReference type="AlphaFoldDB" id="A0A9Y4K7I0"/>
<gene>
    <name evidence="2" type="primary">LOC103360137</name>
</gene>
<dbReference type="Proteomes" id="UP000694891">
    <property type="component" value="Unplaced"/>
</dbReference>
<evidence type="ECO:0000313" key="1">
    <source>
        <dbReference type="Proteomes" id="UP000694891"/>
    </source>
</evidence>
<accession>A0A9Y4K7I0</accession>
<dbReference type="GeneID" id="103360137"/>
<proteinExistence type="predicted"/>
<sequence>MEKVISCFQKRPDAVSRLICFPWAGGGSIHYARWGNILSSSTEGYRPHLSYSMFMSSSELW</sequence>